<dbReference type="InterPro" id="IPR036864">
    <property type="entry name" value="Zn2-C6_fun-type_DNA-bd_sf"/>
</dbReference>
<evidence type="ECO:0000313" key="10">
    <source>
        <dbReference type="EMBL" id="CAI4213219.1"/>
    </source>
</evidence>
<dbReference type="OrthoDB" id="4337792at2759"/>
<evidence type="ECO:0000256" key="6">
    <source>
        <dbReference type="ARBA" id="ARBA00023242"/>
    </source>
</evidence>
<dbReference type="PANTHER" id="PTHR31944">
    <property type="entry name" value="HEME-RESPONSIVE ZINC FINGER TRANSCRIPTION FACTOR HAP1"/>
    <property type="match status" value="1"/>
</dbReference>
<dbReference type="SMART" id="SM00066">
    <property type="entry name" value="GAL4"/>
    <property type="match status" value="1"/>
</dbReference>
<dbReference type="GO" id="GO:0008270">
    <property type="term" value="F:zinc ion binding"/>
    <property type="evidence" value="ECO:0007669"/>
    <property type="project" value="InterPro"/>
</dbReference>
<evidence type="ECO:0000256" key="3">
    <source>
        <dbReference type="ARBA" id="ARBA00023015"/>
    </source>
</evidence>
<dbReference type="Gene3D" id="4.10.240.10">
    <property type="entry name" value="Zn(2)-C6 fungal-type DNA-binding domain"/>
    <property type="match status" value="1"/>
</dbReference>
<keyword evidence="8" id="KW-0812">Transmembrane</keyword>
<evidence type="ECO:0000256" key="8">
    <source>
        <dbReference type="SAM" id="Phobius"/>
    </source>
</evidence>
<feature type="region of interest" description="Disordered" evidence="7">
    <location>
        <begin position="638"/>
        <end position="668"/>
    </location>
</feature>
<dbReference type="PANTHER" id="PTHR31944:SF129">
    <property type="entry name" value="ASPYRIDONES CLUSTER REGULATOR APDR-RELATED"/>
    <property type="match status" value="1"/>
</dbReference>
<evidence type="ECO:0000256" key="5">
    <source>
        <dbReference type="ARBA" id="ARBA00023163"/>
    </source>
</evidence>
<gene>
    <name evidence="10" type="ORF">PPNO1_LOCUS2969</name>
</gene>
<dbReference type="GO" id="GO:0001228">
    <property type="term" value="F:DNA-binding transcription activator activity, RNA polymerase II-specific"/>
    <property type="evidence" value="ECO:0007669"/>
    <property type="project" value="TreeGrafter"/>
</dbReference>
<keyword evidence="3" id="KW-0805">Transcription regulation</keyword>
<evidence type="ECO:0000259" key="9">
    <source>
        <dbReference type="PROSITE" id="PS50048"/>
    </source>
</evidence>
<keyword evidence="2" id="KW-0862">Zinc</keyword>
<keyword evidence="11" id="KW-1185">Reference proteome</keyword>
<accession>A0A9P1GZN8</accession>
<sequence>MDRPIKVIQAPTKPTWITKLVLRALALIFGISLIGLIGAIAAIHRYSYYDDGYYYSSSDAWLPLAIVGGQIIVSICWNIAEIISILVRRGHRGTHPGACVGMDLLLWIGVLVGISMLGAFCWGATCGYDFDEDGDEGPAVLSRTKALLGLGSILTFLHIVLFCIACWETSVRNSVPKVVLDRNGAPLRPAPGDAKMYQQPQVYYPPQQPIPHAGTIPVQNLGTGPAPGHPEAKVSEYYARAEPVHQQGGPALSCVECRRRKIKCDRENPCAHCVAAKSECSYKTFNNRSSAPGSWNTLKHAVGNVPQDTPDSDSAPVSALLNTPALDVVNGTARRSHPTQQQADESVVFRDLLDRVRRLEATPASSLAPTRSPSDASRDVLSLQTGPIQDAQILLNKTRVLRWSFWTGMSEELMPIISCFSEACKPTGKGPFAQEDIAPVVADMGRLLRKCKMIAKDLKASRPSRTLSSTEVHLYPPARETADKLVHLYFQSFESVYRILHRPTFMAEYRNYWDDPTAATDATRLKLLLVIALGSSIQELDGSDPFLDEQTHSWVYAAQTWLAGPLEKDRLNIAGLQVHCLTILARQVFSMGLHRDPDRLPSMSLLTAEMRRRLWATILEMTVQASLDAAMPPRISFDDFDTRAPRNCNDEDLSESSTAGQEQHPRQEFTETSIQLILYDSLPTRLRILRLLNDLHSELSYPDVLRLSSEITDICRGLDTATAIGTPEPDDAFTRLSIAGGGLFKEGFRYAMSAIGLELVTRVEERRLDGTLRRPSEYCEGLKRTLRSMLALSLERVRAGETNVKGHMFLQMILAQAEAKEAGVPCELHIATAARESLELCYGVLRERAEVARLGCADVNADTP</sequence>
<evidence type="ECO:0000313" key="11">
    <source>
        <dbReference type="Proteomes" id="UP000838763"/>
    </source>
</evidence>
<dbReference type="InterPro" id="IPR001138">
    <property type="entry name" value="Zn2Cys6_DnaBD"/>
</dbReference>
<feature type="domain" description="Zn(2)-C6 fungal-type" evidence="9">
    <location>
        <begin position="253"/>
        <end position="282"/>
    </location>
</feature>
<name>A0A9P1GZN8_9PEZI</name>
<reference evidence="10" key="1">
    <citation type="submission" date="2022-11" db="EMBL/GenBank/DDBJ databases">
        <authorList>
            <person name="Scott C."/>
            <person name="Bruce N."/>
        </authorList>
    </citation>
    <scope>NUCLEOTIDE SEQUENCE</scope>
</reference>
<dbReference type="GO" id="GO:0005634">
    <property type="term" value="C:nucleus"/>
    <property type="evidence" value="ECO:0007669"/>
    <property type="project" value="TreeGrafter"/>
</dbReference>
<evidence type="ECO:0000256" key="2">
    <source>
        <dbReference type="ARBA" id="ARBA00022833"/>
    </source>
</evidence>
<proteinExistence type="predicted"/>
<protein>
    <recommendedName>
        <fullName evidence="9">Zn(2)-C6 fungal-type domain-containing protein</fullName>
    </recommendedName>
</protein>
<dbReference type="SUPFAM" id="SSF57701">
    <property type="entry name" value="Zn2/Cys6 DNA-binding domain"/>
    <property type="match status" value="1"/>
</dbReference>
<organism evidence="10 11">
    <name type="scientific">Parascedosporium putredinis</name>
    <dbReference type="NCBI Taxonomy" id="1442378"/>
    <lineage>
        <taxon>Eukaryota</taxon>
        <taxon>Fungi</taxon>
        <taxon>Dikarya</taxon>
        <taxon>Ascomycota</taxon>
        <taxon>Pezizomycotina</taxon>
        <taxon>Sordariomycetes</taxon>
        <taxon>Hypocreomycetidae</taxon>
        <taxon>Microascales</taxon>
        <taxon>Microascaceae</taxon>
        <taxon>Parascedosporium</taxon>
    </lineage>
</organism>
<evidence type="ECO:0000256" key="1">
    <source>
        <dbReference type="ARBA" id="ARBA00022723"/>
    </source>
</evidence>
<dbReference type="CDD" id="cd12148">
    <property type="entry name" value="fungal_TF_MHR"/>
    <property type="match status" value="1"/>
</dbReference>
<dbReference type="EMBL" id="CALLCH030000007">
    <property type="protein sequence ID" value="CAI4213219.1"/>
    <property type="molecule type" value="Genomic_DNA"/>
</dbReference>
<evidence type="ECO:0000256" key="7">
    <source>
        <dbReference type="SAM" id="MobiDB-lite"/>
    </source>
</evidence>
<feature type="transmembrane region" description="Helical" evidence="8">
    <location>
        <begin position="145"/>
        <end position="167"/>
    </location>
</feature>
<keyword evidence="6" id="KW-0539">Nucleus</keyword>
<comment type="caution">
    <text evidence="10">The sequence shown here is derived from an EMBL/GenBank/DDBJ whole genome shotgun (WGS) entry which is preliminary data.</text>
</comment>
<feature type="transmembrane region" description="Helical" evidence="8">
    <location>
        <begin position="61"/>
        <end position="83"/>
    </location>
</feature>
<dbReference type="AlphaFoldDB" id="A0A9P1GZN8"/>
<dbReference type="InterPro" id="IPR051430">
    <property type="entry name" value="Fungal_TF_Env_Response"/>
</dbReference>
<keyword evidence="1" id="KW-0479">Metal-binding</keyword>
<dbReference type="Pfam" id="PF04082">
    <property type="entry name" value="Fungal_trans"/>
    <property type="match status" value="1"/>
</dbReference>
<dbReference type="PROSITE" id="PS00463">
    <property type="entry name" value="ZN2_CY6_FUNGAL_1"/>
    <property type="match status" value="1"/>
</dbReference>
<dbReference type="Pfam" id="PF00172">
    <property type="entry name" value="Zn_clus"/>
    <property type="match status" value="1"/>
</dbReference>
<feature type="transmembrane region" description="Helical" evidence="8">
    <location>
        <begin position="104"/>
        <end position="125"/>
    </location>
</feature>
<dbReference type="PROSITE" id="PS50048">
    <property type="entry name" value="ZN2_CY6_FUNGAL_2"/>
    <property type="match status" value="1"/>
</dbReference>
<dbReference type="CDD" id="cd00067">
    <property type="entry name" value="GAL4"/>
    <property type="match status" value="1"/>
</dbReference>
<keyword evidence="8" id="KW-0472">Membrane</keyword>
<feature type="transmembrane region" description="Helical" evidence="8">
    <location>
        <begin position="20"/>
        <end position="41"/>
    </location>
</feature>
<evidence type="ECO:0000256" key="4">
    <source>
        <dbReference type="ARBA" id="ARBA00023125"/>
    </source>
</evidence>
<dbReference type="GO" id="GO:0006351">
    <property type="term" value="P:DNA-templated transcription"/>
    <property type="evidence" value="ECO:0007669"/>
    <property type="project" value="InterPro"/>
</dbReference>
<dbReference type="InterPro" id="IPR007219">
    <property type="entry name" value="XnlR_reg_dom"/>
</dbReference>
<keyword evidence="8" id="KW-1133">Transmembrane helix</keyword>
<keyword evidence="5" id="KW-0804">Transcription</keyword>
<keyword evidence="4" id="KW-0238">DNA-binding</keyword>
<dbReference type="Proteomes" id="UP000838763">
    <property type="component" value="Unassembled WGS sequence"/>
</dbReference>
<dbReference type="GO" id="GO:0000978">
    <property type="term" value="F:RNA polymerase II cis-regulatory region sequence-specific DNA binding"/>
    <property type="evidence" value="ECO:0007669"/>
    <property type="project" value="TreeGrafter"/>
</dbReference>